<reference evidence="1 2" key="1">
    <citation type="submission" date="2015-09" db="EMBL/GenBank/DDBJ databases">
        <title>Atta colombica WGS genome.</title>
        <authorList>
            <person name="Nygaard S."/>
            <person name="Hu H."/>
            <person name="Boomsma J."/>
            <person name="Zhang G."/>
        </authorList>
    </citation>
    <scope>NUCLEOTIDE SEQUENCE [LARGE SCALE GENOMIC DNA]</scope>
    <source>
        <strain evidence="1">Treedump-2</strain>
        <tissue evidence="1">Whole body</tissue>
    </source>
</reference>
<proteinExistence type="predicted"/>
<sequence>MEPFSRNIFTCHMPWNLLTKFKKDFLAECLSPWIAMGRQDDSITDASTTLARVLNWRSSEECRKLNDCAIRLSSEDDKWLNFDNHCKKERVSFALCMPEVCIHLTGRYRGIPHIQIVSSYDTHFAIKEIAKYLIYTKHVDNIKNDQKNCIKLRLDSFRFLASNLDKLDGAEYIDYVEKLEELCLPSRVPAYYYTLPGFTWDAVLKHRVLRFELINIKICFRRFFSEIRGFIVKNWLYIYDSKYFDDVQNFDFTTIALDSSTGYILEVKSQHLHDAHIMVDAKVMIAKSNFHSRSVFSKNLVSVFSYLSCSKSTNIKWKIKVLERLANLFTSIVNFEQIVIMQSIVEYIDMLNQDDYSVKRFSRLINESRKRQKDVFSQMEFTEGYLKQNLGLSNSRMILKYLNGKLLLLLLKIDANSSILSQLLNYQITTKLLLKTLFLKAGPVKIIEVSSRLPKKELQSHLYLIIGDIMLNSNLNELHTEKIFESFVTILPSLLLKPMEREELIAKHESIIGKLYV</sequence>
<evidence type="ECO:0000313" key="2">
    <source>
        <dbReference type="Proteomes" id="UP000078540"/>
    </source>
</evidence>
<dbReference type="AlphaFoldDB" id="A0A151HZN2"/>
<keyword evidence="2" id="KW-1185">Reference proteome</keyword>
<protein>
    <submittedName>
        <fullName evidence="1">Uncharacterized protein</fullName>
    </submittedName>
</protein>
<dbReference type="Proteomes" id="UP000078540">
    <property type="component" value="Unassembled WGS sequence"/>
</dbReference>
<gene>
    <name evidence="1" type="ORF">ALC53_11454</name>
</gene>
<dbReference type="STRING" id="520822.A0A151HZN2"/>
<accession>A0A151HZN2</accession>
<organism evidence="1 2">
    <name type="scientific">Atta colombica</name>
    <dbReference type="NCBI Taxonomy" id="520822"/>
    <lineage>
        <taxon>Eukaryota</taxon>
        <taxon>Metazoa</taxon>
        <taxon>Ecdysozoa</taxon>
        <taxon>Arthropoda</taxon>
        <taxon>Hexapoda</taxon>
        <taxon>Insecta</taxon>
        <taxon>Pterygota</taxon>
        <taxon>Neoptera</taxon>
        <taxon>Endopterygota</taxon>
        <taxon>Hymenoptera</taxon>
        <taxon>Apocrita</taxon>
        <taxon>Aculeata</taxon>
        <taxon>Formicoidea</taxon>
        <taxon>Formicidae</taxon>
        <taxon>Myrmicinae</taxon>
        <taxon>Atta</taxon>
    </lineage>
</organism>
<name>A0A151HZN2_9HYME</name>
<dbReference type="EMBL" id="KQ976689">
    <property type="protein sequence ID" value="KYM78123.1"/>
    <property type="molecule type" value="Genomic_DNA"/>
</dbReference>
<evidence type="ECO:0000313" key="1">
    <source>
        <dbReference type="EMBL" id="KYM78123.1"/>
    </source>
</evidence>